<evidence type="ECO:0000313" key="4">
    <source>
        <dbReference type="Proteomes" id="UP000324252"/>
    </source>
</evidence>
<feature type="transmembrane region" description="Helical" evidence="1">
    <location>
        <begin position="115"/>
        <end position="134"/>
    </location>
</feature>
<evidence type="ECO:0000256" key="1">
    <source>
        <dbReference type="SAM" id="Phobius"/>
    </source>
</evidence>
<proteinExistence type="predicted"/>
<feature type="transmembrane region" description="Helical" evidence="1">
    <location>
        <begin position="232"/>
        <end position="252"/>
    </location>
</feature>
<accession>A0A1H0AWS0</accession>
<feature type="transmembrane region" description="Helical" evidence="1">
    <location>
        <begin position="139"/>
        <end position="156"/>
    </location>
</feature>
<evidence type="ECO:0000313" key="3">
    <source>
        <dbReference type="EMBL" id="SHJ63736.1"/>
    </source>
</evidence>
<evidence type="ECO:0000259" key="2">
    <source>
        <dbReference type="Pfam" id="PF07786"/>
    </source>
</evidence>
<name>A0A1H0AWS0_9RHOB</name>
<reference evidence="3 4" key="1">
    <citation type="submission" date="2016-11" db="EMBL/GenBank/DDBJ databases">
        <authorList>
            <person name="Varghese N."/>
            <person name="Submissions S."/>
        </authorList>
    </citation>
    <scope>NUCLEOTIDE SEQUENCE [LARGE SCALE GENOMIC DNA]</scope>
    <source>
        <strain evidence="3 4">DSM 29620</strain>
    </source>
</reference>
<feature type="transmembrane region" description="Helical" evidence="1">
    <location>
        <begin position="92"/>
        <end position="109"/>
    </location>
</feature>
<gene>
    <name evidence="3" type="ORF">SAMN05444142_101882</name>
</gene>
<feature type="domain" description="Heparan-alpha-glucosaminide N-acetyltransferase catalytic" evidence="2">
    <location>
        <begin position="17"/>
        <end position="240"/>
    </location>
</feature>
<organism evidence="3 4">
    <name type="scientific">Lutimaribacter pacificus</name>
    <dbReference type="NCBI Taxonomy" id="391948"/>
    <lineage>
        <taxon>Bacteria</taxon>
        <taxon>Pseudomonadati</taxon>
        <taxon>Pseudomonadota</taxon>
        <taxon>Alphaproteobacteria</taxon>
        <taxon>Rhodobacterales</taxon>
        <taxon>Roseobacteraceae</taxon>
        <taxon>Lutimaribacter</taxon>
    </lineage>
</organism>
<dbReference type="AlphaFoldDB" id="A0A1H0AWS0"/>
<dbReference type="Pfam" id="PF07786">
    <property type="entry name" value="HGSNAT_cat"/>
    <property type="match status" value="1"/>
</dbReference>
<keyword evidence="1" id="KW-1133">Transmembrane helix</keyword>
<feature type="transmembrane region" description="Helical" evidence="1">
    <location>
        <begin position="184"/>
        <end position="201"/>
    </location>
</feature>
<keyword evidence="4" id="KW-1185">Reference proteome</keyword>
<dbReference type="InterPro" id="IPR012429">
    <property type="entry name" value="HGSNAT_cat"/>
</dbReference>
<sequence>MTLSQTALPSDRPAPRRIAIIDIARSVALLGMILFHLVFDLAMFGFLPADTAQTGGWPLFSKLVAGSFLGLAGLSLYLAHRGGLRMRPYLNRLARVTAAALLISVATWAAQPDFYVYFGILHSIAVSSVIGLAFLRAPVFLTVAAAIVTFALPGLFDTWGLSVDWPASLGLAQHPQPSMDFEPVFPWLAPFLLGMALGRLGQRTGLWPTLEAPVAGETPLTRLSAWPGRHSLVIYLLHQPVLIGLLQGWVLVFGG</sequence>
<keyword evidence="1" id="KW-0812">Transmembrane</keyword>
<dbReference type="EMBL" id="FQZZ01000001">
    <property type="protein sequence ID" value="SHJ63736.1"/>
    <property type="molecule type" value="Genomic_DNA"/>
</dbReference>
<dbReference type="Proteomes" id="UP000324252">
    <property type="component" value="Unassembled WGS sequence"/>
</dbReference>
<feature type="transmembrane region" description="Helical" evidence="1">
    <location>
        <begin position="26"/>
        <end position="47"/>
    </location>
</feature>
<keyword evidence="1" id="KW-0472">Membrane</keyword>
<feature type="transmembrane region" description="Helical" evidence="1">
    <location>
        <begin position="59"/>
        <end position="80"/>
    </location>
</feature>
<protein>
    <submittedName>
        <fullName evidence="3">Uncharacterized membrane protein</fullName>
    </submittedName>
</protein>
<dbReference type="RefSeq" id="WP_223227956.1">
    <property type="nucleotide sequence ID" value="NZ_FNIO01000001.1"/>
</dbReference>